<evidence type="ECO:0000259" key="13">
    <source>
        <dbReference type="PROSITE" id="PS51721"/>
    </source>
</evidence>
<keyword evidence="9 10" id="KW-0342">GTP-binding</keyword>
<evidence type="ECO:0000256" key="2">
    <source>
        <dbReference type="ARBA" id="ARBA00022517"/>
    </source>
</evidence>
<evidence type="ECO:0000256" key="1">
    <source>
        <dbReference type="ARBA" id="ARBA00022490"/>
    </source>
</evidence>
<evidence type="ECO:0000256" key="9">
    <source>
        <dbReference type="ARBA" id="ARBA00023134"/>
    </source>
</evidence>
<comment type="subunit">
    <text evidence="10">Monomer. Associates with 30S ribosomal subunit, binds 16S rRNA.</text>
</comment>
<evidence type="ECO:0000256" key="8">
    <source>
        <dbReference type="ARBA" id="ARBA00022884"/>
    </source>
</evidence>
<feature type="region of interest" description="Disordered" evidence="11">
    <location>
        <begin position="338"/>
        <end position="360"/>
    </location>
</feature>
<dbReference type="NCBIfam" id="TIGR00157">
    <property type="entry name" value="ribosome small subunit-dependent GTPase A"/>
    <property type="match status" value="1"/>
</dbReference>
<feature type="binding site" evidence="10">
    <location>
        <position position="287"/>
    </location>
    <ligand>
        <name>Zn(2+)</name>
        <dbReference type="ChEBI" id="CHEBI:29105"/>
    </ligand>
</feature>
<dbReference type="HAMAP" id="MF_01820">
    <property type="entry name" value="GTPase_RsgA"/>
    <property type="match status" value="1"/>
</dbReference>
<evidence type="ECO:0000256" key="10">
    <source>
        <dbReference type="HAMAP-Rule" id="MF_01820"/>
    </source>
</evidence>
<dbReference type="Pfam" id="PF03193">
    <property type="entry name" value="RsgA_GTPase"/>
    <property type="match status" value="1"/>
</dbReference>
<feature type="binding site" evidence="10">
    <location>
        <begin position="206"/>
        <end position="214"/>
    </location>
    <ligand>
        <name>GTP</name>
        <dbReference type="ChEBI" id="CHEBI:37565"/>
    </ligand>
</feature>
<dbReference type="Gene3D" id="3.40.50.300">
    <property type="entry name" value="P-loop containing nucleotide triphosphate hydrolases"/>
    <property type="match status" value="1"/>
</dbReference>
<dbReference type="PANTHER" id="PTHR32120">
    <property type="entry name" value="SMALL RIBOSOMAL SUBUNIT BIOGENESIS GTPASE RSGA"/>
    <property type="match status" value="1"/>
</dbReference>
<evidence type="ECO:0000259" key="12">
    <source>
        <dbReference type="PROSITE" id="PS50936"/>
    </source>
</evidence>
<dbReference type="PROSITE" id="PS50936">
    <property type="entry name" value="ENGC_GTPASE"/>
    <property type="match status" value="1"/>
</dbReference>
<evidence type="ECO:0000313" key="15">
    <source>
        <dbReference type="Proteomes" id="UP000294292"/>
    </source>
</evidence>
<keyword evidence="4 10" id="KW-0699">rRNA-binding</keyword>
<protein>
    <recommendedName>
        <fullName evidence="10">Small ribosomal subunit biogenesis GTPase RsgA</fullName>
        <ecNumber evidence="10">3.6.1.-</ecNumber>
    </recommendedName>
</protein>
<evidence type="ECO:0000256" key="4">
    <source>
        <dbReference type="ARBA" id="ARBA00022730"/>
    </source>
</evidence>
<comment type="function">
    <text evidence="10">One of several proteins that assist in the late maturation steps of the functional core of the 30S ribosomal subunit. Helps release RbfA from mature subunits. May play a role in the assembly of ribosomal proteins into the subunit. Circularly permuted GTPase that catalyzes slow GTP hydrolysis, GTPase activity is stimulated by the 30S ribosomal subunit.</text>
</comment>
<sequence>MKTVENYGWNESWKTKWDNQSNSEKLQASIAGRILLEHKHMYRVVTDEGEWLASLSGSFKHAAQDRRDFPAVGDWVAVEKMPGEEKGIIRSILPRTSLFSRKVAGLTTAEQIVAVNVDIVFLIMSLNLDFNVRRLERYIIAAWDSGANPVIVLTKKDLCDDPRFYVTQANDVAFGVPIHVVSSVTGEGVSELQELLKDGKTAALLGSSGVGKSSLTNALCGEDVMVVQNIREDDDKGRHTTSHRELFRMPGGGLLIDTPGMREFQMWDNNESLNTGFKDVEQFVNSCRFTDCQHTNQPGCAVQEALENGSLTRERYASYEKLKRELAYVERKADAAAQKAERGKWKQITKDMRKRSAKKR</sequence>
<evidence type="ECO:0000256" key="3">
    <source>
        <dbReference type="ARBA" id="ARBA00022723"/>
    </source>
</evidence>
<dbReference type="InterPro" id="IPR027417">
    <property type="entry name" value="P-loop_NTPase"/>
</dbReference>
<dbReference type="GO" id="GO:0042274">
    <property type="term" value="P:ribosomal small subunit biogenesis"/>
    <property type="evidence" value="ECO:0007669"/>
    <property type="project" value="UniProtKB-UniRule"/>
</dbReference>
<dbReference type="SUPFAM" id="SSF50249">
    <property type="entry name" value="Nucleic acid-binding proteins"/>
    <property type="match status" value="1"/>
</dbReference>
<dbReference type="GO" id="GO:0003924">
    <property type="term" value="F:GTPase activity"/>
    <property type="evidence" value="ECO:0007669"/>
    <property type="project" value="UniProtKB-UniRule"/>
</dbReference>
<gene>
    <name evidence="10 14" type="primary">rsgA</name>
    <name evidence="14" type="ORF">E2636_04320</name>
</gene>
<feature type="compositionally biased region" description="Basic and acidic residues" evidence="11">
    <location>
        <begin position="338"/>
        <end position="351"/>
    </location>
</feature>
<evidence type="ECO:0000256" key="5">
    <source>
        <dbReference type="ARBA" id="ARBA00022741"/>
    </source>
</evidence>
<dbReference type="AlphaFoldDB" id="A0A4P6ZVM0"/>
<feature type="domain" description="CP-type G" evidence="13">
    <location>
        <begin position="106"/>
        <end position="264"/>
    </location>
</feature>
<accession>A0A4P6ZVM0</accession>
<dbReference type="GO" id="GO:0005737">
    <property type="term" value="C:cytoplasm"/>
    <property type="evidence" value="ECO:0007669"/>
    <property type="project" value="UniProtKB-SubCell"/>
</dbReference>
<dbReference type="InterPro" id="IPR012340">
    <property type="entry name" value="NA-bd_OB-fold"/>
</dbReference>
<dbReference type="RefSeq" id="WP_134209130.1">
    <property type="nucleotide sequence ID" value="NZ_CP038015.1"/>
</dbReference>
<keyword evidence="1 10" id="KW-0963">Cytoplasm</keyword>
<feature type="binding site" evidence="10">
    <location>
        <position position="300"/>
    </location>
    <ligand>
        <name>Zn(2+)</name>
        <dbReference type="ChEBI" id="CHEBI:29105"/>
    </ligand>
</feature>
<keyword evidence="6 10" id="KW-0378">Hydrolase</keyword>
<feature type="binding site" evidence="10">
    <location>
        <begin position="154"/>
        <end position="157"/>
    </location>
    <ligand>
        <name>GTP</name>
        <dbReference type="ChEBI" id="CHEBI:37565"/>
    </ligand>
</feature>
<proteinExistence type="inferred from homology"/>
<keyword evidence="8 10" id="KW-0694">RNA-binding</keyword>
<evidence type="ECO:0000256" key="11">
    <source>
        <dbReference type="SAM" id="MobiDB-lite"/>
    </source>
</evidence>
<reference evidence="14 15" key="1">
    <citation type="submission" date="2019-03" db="EMBL/GenBank/DDBJ databases">
        <title>Complete genome sequence of Paenisporosarcina antarctica CGMCC 1.6503T.</title>
        <authorList>
            <person name="Rong J.-C."/>
            <person name="Chi N.-Y."/>
            <person name="Zhang Q.-F."/>
        </authorList>
    </citation>
    <scope>NUCLEOTIDE SEQUENCE [LARGE SCALE GENOMIC DNA]</scope>
    <source>
        <strain evidence="14 15">CGMCC 1.6503</strain>
    </source>
</reference>
<keyword evidence="7 10" id="KW-0862">Zinc</keyword>
<evidence type="ECO:0000313" key="14">
    <source>
        <dbReference type="EMBL" id="QBP40401.1"/>
    </source>
</evidence>
<evidence type="ECO:0000256" key="6">
    <source>
        <dbReference type="ARBA" id="ARBA00022801"/>
    </source>
</evidence>
<keyword evidence="2 10" id="KW-0690">Ribosome biogenesis</keyword>
<dbReference type="SUPFAM" id="SSF52540">
    <property type="entry name" value="P-loop containing nucleoside triphosphate hydrolases"/>
    <property type="match status" value="1"/>
</dbReference>
<feature type="domain" description="EngC GTPase" evidence="12">
    <location>
        <begin position="115"/>
        <end position="262"/>
    </location>
</feature>
<name>A0A4P6ZVM0_9BACL</name>
<comment type="cofactor">
    <cofactor evidence="10">
        <name>Zn(2+)</name>
        <dbReference type="ChEBI" id="CHEBI:29105"/>
    </cofactor>
    <text evidence="10">Binds 1 zinc ion per subunit.</text>
</comment>
<dbReference type="GO" id="GO:0046872">
    <property type="term" value="F:metal ion binding"/>
    <property type="evidence" value="ECO:0007669"/>
    <property type="project" value="UniProtKB-KW"/>
</dbReference>
<dbReference type="PROSITE" id="PS51721">
    <property type="entry name" value="G_CP"/>
    <property type="match status" value="1"/>
</dbReference>
<dbReference type="Proteomes" id="UP000294292">
    <property type="component" value="Chromosome"/>
</dbReference>
<dbReference type="PANTHER" id="PTHR32120:SF10">
    <property type="entry name" value="SMALL RIBOSOMAL SUBUNIT BIOGENESIS GTPASE RSGA"/>
    <property type="match status" value="1"/>
</dbReference>
<comment type="similarity">
    <text evidence="10">Belongs to the TRAFAC class YlqF/YawG GTPase family. RsgA subfamily.</text>
</comment>
<dbReference type="Gene3D" id="2.40.50.140">
    <property type="entry name" value="Nucleic acid-binding proteins"/>
    <property type="match status" value="1"/>
</dbReference>
<dbReference type="EMBL" id="CP038015">
    <property type="protein sequence ID" value="QBP40401.1"/>
    <property type="molecule type" value="Genomic_DNA"/>
</dbReference>
<dbReference type="KEGG" id="panc:E2636_04320"/>
<feature type="binding site" evidence="10">
    <location>
        <position position="294"/>
    </location>
    <ligand>
        <name>Zn(2+)</name>
        <dbReference type="ChEBI" id="CHEBI:29105"/>
    </ligand>
</feature>
<dbReference type="OrthoDB" id="9809485at2"/>
<evidence type="ECO:0000256" key="7">
    <source>
        <dbReference type="ARBA" id="ARBA00022833"/>
    </source>
</evidence>
<organism evidence="14 15">
    <name type="scientific">Paenisporosarcina antarctica</name>
    <dbReference type="NCBI Taxonomy" id="417367"/>
    <lineage>
        <taxon>Bacteria</taxon>
        <taxon>Bacillati</taxon>
        <taxon>Bacillota</taxon>
        <taxon>Bacilli</taxon>
        <taxon>Bacillales</taxon>
        <taxon>Caryophanaceae</taxon>
        <taxon>Paenisporosarcina</taxon>
    </lineage>
</organism>
<keyword evidence="3 10" id="KW-0479">Metal-binding</keyword>
<dbReference type="Gene3D" id="1.10.40.50">
    <property type="entry name" value="Probable gtpase engc, domain 3"/>
    <property type="match status" value="1"/>
</dbReference>
<keyword evidence="15" id="KW-1185">Reference proteome</keyword>
<dbReference type="CDD" id="cd01854">
    <property type="entry name" value="YjeQ_EngC"/>
    <property type="match status" value="1"/>
</dbReference>
<dbReference type="EC" id="3.6.1.-" evidence="10"/>
<keyword evidence="5 10" id="KW-0547">Nucleotide-binding</keyword>
<comment type="subcellular location">
    <subcellularLocation>
        <location evidence="10">Cytoplasm</location>
    </subcellularLocation>
</comment>
<dbReference type="InterPro" id="IPR010914">
    <property type="entry name" value="RsgA_GTPase_dom"/>
</dbReference>
<feature type="binding site" evidence="10">
    <location>
        <position position="292"/>
    </location>
    <ligand>
        <name>Zn(2+)</name>
        <dbReference type="ChEBI" id="CHEBI:29105"/>
    </ligand>
</feature>
<dbReference type="GO" id="GO:0019843">
    <property type="term" value="F:rRNA binding"/>
    <property type="evidence" value="ECO:0007669"/>
    <property type="project" value="UniProtKB-KW"/>
</dbReference>
<dbReference type="InterPro" id="IPR004881">
    <property type="entry name" value="Ribosome_biogen_GTPase_RsgA"/>
</dbReference>
<dbReference type="InterPro" id="IPR030378">
    <property type="entry name" value="G_CP_dom"/>
</dbReference>
<dbReference type="GO" id="GO:0005525">
    <property type="term" value="F:GTP binding"/>
    <property type="evidence" value="ECO:0007669"/>
    <property type="project" value="UniProtKB-UniRule"/>
</dbReference>